<reference evidence="1" key="1">
    <citation type="submission" date="2018-08" db="EMBL/GenBank/DDBJ databases">
        <title>Draft genome sequence of azole-resistant Aspergillus thermomutatus (Neosartorya pseudofischeri) strain HMR AF 39, isolated from a human nasal aspirate.</title>
        <authorList>
            <person name="Parent-Michaud M."/>
            <person name="Dufresne P.J."/>
            <person name="Fournier E."/>
            <person name="Martineau C."/>
            <person name="Moreira S."/>
            <person name="Perkins V."/>
            <person name="De Repentigny L."/>
            <person name="Dufresne S.F."/>
        </authorList>
    </citation>
    <scope>NUCLEOTIDE SEQUENCE [LARGE SCALE GENOMIC DNA]</scope>
    <source>
        <strain evidence="1">HMR AF 39</strain>
    </source>
</reference>
<dbReference type="EMBL" id="NKHU02000095">
    <property type="protein sequence ID" value="RHZ55833.1"/>
    <property type="molecule type" value="Genomic_DNA"/>
</dbReference>
<protein>
    <submittedName>
        <fullName evidence="1">Uncharacterized protein</fullName>
    </submittedName>
</protein>
<dbReference type="OrthoDB" id="3452821at2759"/>
<dbReference type="InterPro" id="IPR011051">
    <property type="entry name" value="RmlC_Cupin_sf"/>
</dbReference>
<organism evidence="1 2">
    <name type="scientific">Aspergillus thermomutatus</name>
    <name type="common">Neosartorya pseudofischeri</name>
    <dbReference type="NCBI Taxonomy" id="41047"/>
    <lineage>
        <taxon>Eukaryota</taxon>
        <taxon>Fungi</taxon>
        <taxon>Dikarya</taxon>
        <taxon>Ascomycota</taxon>
        <taxon>Pezizomycotina</taxon>
        <taxon>Eurotiomycetes</taxon>
        <taxon>Eurotiomycetidae</taxon>
        <taxon>Eurotiales</taxon>
        <taxon>Aspergillaceae</taxon>
        <taxon>Aspergillus</taxon>
        <taxon>Aspergillus subgen. Fumigati</taxon>
    </lineage>
</organism>
<sequence>MSSVEFGFLLPNGTRIVHGTGAATRDAFPPALGIPGRLQTFSGGHVNDPSTPCFCGPQGLLPFDTKTRMPRHVHMAPDPAGKGHRYVVEKIMVMEGVAVAELGGEFYVIPPHTLVLIGAGVPHTWTACPPGIDFGALGFSTEEKVVSTGKFVAVFEYEAPTSFFPTAQTNTLATEEEYVRCDDLHAIRIPGMTAEEIQERAWFVWGKEIRKLSPLHN</sequence>
<dbReference type="Proteomes" id="UP000215305">
    <property type="component" value="Unassembled WGS sequence"/>
</dbReference>
<accession>A0A397H359</accession>
<dbReference type="RefSeq" id="XP_026614506.1">
    <property type="nucleotide sequence ID" value="XM_026761739.1"/>
</dbReference>
<evidence type="ECO:0000313" key="1">
    <source>
        <dbReference type="EMBL" id="RHZ55833.1"/>
    </source>
</evidence>
<dbReference type="AlphaFoldDB" id="A0A397H359"/>
<dbReference type="GeneID" id="38130094"/>
<keyword evidence="2" id="KW-1185">Reference proteome</keyword>
<evidence type="ECO:0000313" key="2">
    <source>
        <dbReference type="Proteomes" id="UP000215305"/>
    </source>
</evidence>
<dbReference type="VEuPathDB" id="FungiDB:CDV56_108120"/>
<dbReference type="SUPFAM" id="SSF51182">
    <property type="entry name" value="RmlC-like cupins"/>
    <property type="match status" value="1"/>
</dbReference>
<comment type="caution">
    <text evidence="1">The sequence shown here is derived from an EMBL/GenBank/DDBJ whole genome shotgun (WGS) entry which is preliminary data.</text>
</comment>
<gene>
    <name evidence="1" type="ORF">CDV56_108120</name>
</gene>
<proteinExistence type="predicted"/>
<name>A0A397H359_ASPTH</name>